<dbReference type="EMBL" id="VSRR010011122">
    <property type="protein sequence ID" value="MPC52749.1"/>
    <property type="molecule type" value="Genomic_DNA"/>
</dbReference>
<gene>
    <name evidence="1" type="ORF">E2C01_046625</name>
</gene>
<dbReference type="AlphaFoldDB" id="A0A5B7G5B1"/>
<proteinExistence type="predicted"/>
<evidence type="ECO:0000313" key="1">
    <source>
        <dbReference type="EMBL" id="MPC52749.1"/>
    </source>
</evidence>
<comment type="caution">
    <text evidence="1">The sequence shown here is derived from an EMBL/GenBank/DDBJ whole genome shotgun (WGS) entry which is preliminary data.</text>
</comment>
<sequence>MKKKKIDQNLKVRLGPGARPPCSSSAGLLSPLPAAHWLTSGLLTPPDDGDQMAAFSCCSDGDGVRCGCNE</sequence>
<protein>
    <submittedName>
        <fullName evidence="1">Uncharacterized protein</fullName>
    </submittedName>
</protein>
<organism evidence="1 2">
    <name type="scientific">Portunus trituberculatus</name>
    <name type="common">Swimming crab</name>
    <name type="synonym">Neptunus trituberculatus</name>
    <dbReference type="NCBI Taxonomy" id="210409"/>
    <lineage>
        <taxon>Eukaryota</taxon>
        <taxon>Metazoa</taxon>
        <taxon>Ecdysozoa</taxon>
        <taxon>Arthropoda</taxon>
        <taxon>Crustacea</taxon>
        <taxon>Multicrustacea</taxon>
        <taxon>Malacostraca</taxon>
        <taxon>Eumalacostraca</taxon>
        <taxon>Eucarida</taxon>
        <taxon>Decapoda</taxon>
        <taxon>Pleocyemata</taxon>
        <taxon>Brachyura</taxon>
        <taxon>Eubrachyura</taxon>
        <taxon>Portunoidea</taxon>
        <taxon>Portunidae</taxon>
        <taxon>Portuninae</taxon>
        <taxon>Portunus</taxon>
    </lineage>
</organism>
<evidence type="ECO:0000313" key="2">
    <source>
        <dbReference type="Proteomes" id="UP000324222"/>
    </source>
</evidence>
<reference evidence="1 2" key="1">
    <citation type="submission" date="2019-05" db="EMBL/GenBank/DDBJ databases">
        <title>Another draft genome of Portunus trituberculatus and its Hox gene families provides insights of decapod evolution.</title>
        <authorList>
            <person name="Jeong J.-H."/>
            <person name="Song I."/>
            <person name="Kim S."/>
            <person name="Choi T."/>
            <person name="Kim D."/>
            <person name="Ryu S."/>
            <person name="Kim W."/>
        </authorList>
    </citation>
    <scope>NUCLEOTIDE SEQUENCE [LARGE SCALE GENOMIC DNA]</scope>
    <source>
        <tissue evidence="1">Muscle</tissue>
    </source>
</reference>
<dbReference type="Proteomes" id="UP000324222">
    <property type="component" value="Unassembled WGS sequence"/>
</dbReference>
<keyword evidence="2" id="KW-1185">Reference proteome</keyword>
<name>A0A5B7G5B1_PORTR</name>
<accession>A0A5B7G5B1</accession>